<dbReference type="InterPro" id="IPR019196">
    <property type="entry name" value="ABC_transp_unknown"/>
</dbReference>
<sequence>MSERLGNLVHAALLLLVAAAIAFLSTRYAVVADWSRERSASLGEASVAMLQSLDAPVEVISYARRQGGLRKVVADFVDRYRRVKPDLSLRFVDPDEDPGAMRAAGVNVDGEMEIRYKDRRERLKVLGEAEFSSTLLRLSRARERIVAFLEGEGERQPLGKANADLGQFVGALAERGLRAVPLPLANVGKVPENTDLVVIADPQVAVPDAVAAELVDYLDRGGALLWLAEPDEAAGLDGLAAALGLRLLPGTLVDGSGQALGLGDPSFVALTAYPPHAITRDFALTTLFPQPVALARLSQSRWDAQPILRSSEKSWNETGTIPKAGEAGDTIRQDADAGEIPGPLDLGFALTRVSPRPDRREQRAVVIGDGDFLSNSFLGNGGNREFGQRVFDWLLGDDAQIAIADRVAADRTLDFTQAQLSALGLVFLIGLPLLLAGCGTWIAWRRRRGGAPDARR</sequence>
<comment type="caution">
    <text evidence="4">The sequence shown here is derived from an EMBL/GenBank/DDBJ whole genome shotgun (WGS) entry which is preliminary data.</text>
</comment>
<organism evidence="4 5">
    <name type="scientific">Dokdonella ginsengisoli</name>
    <dbReference type="NCBI Taxonomy" id="363846"/>
    <lineage>
        <taxon>Bacteria</taxon>
        <taxon>Pseudomonadati</taxon>
        <taxon>Pseudomonadota</taxon>
        <taxon>Gammaproteobacteria</taxon>
        <taxon>Lysobacterales</taxon>
        <taxon>Rhodanobacteraceae</taxon>
        <taxon>Dokdonella</taxon>
    </lineage>
</organism>
<dbReference type="InterPro" id="IPR029062">
    <property type="entry name" value="Class_I_gatase-like"/>
</dbReference>
<dbReference type="SUPFAM" id="SSF52317">
    <property type="entry name" value="Class I glutamine amidotransferase-like"/>
    <property type="match status" value="1"/>
</dbReference>
<proteinExistence type="predicted"/>
<evidence type="ECO:0000259" key="3">
    <source>
        <dbReference type="Pfam" id="PF09822"/>
    </source>
</evidence>
<dbReference type="Pfam" id="PF09822">
    <property type="entry name" value="ABC_transp_aux"/>
    <property type="match status" value="1"/>
</dbReference>
<feature type="region of interest" description="Disordered" evidence="1">
    <location>
        <begin position="317"/>
        <end position="342"/>
    </location>
</feature>
<keyword evidence="5" id="KW-1185">Reference proteome</keyword>
<reference evidence="5" key="1">
    <citation type="journal article" date="2019" name="Int. J. Syst. Evol. Microbiol.">
        <title>The Global Catalogue of Microorganisms (GCM) 10K type strain sequencing project: providing services to taxonomists for standard genome sequencing and annotation.</title>
        <authorList>
            <consortium name="The Broad Institute Genomics Platform"/>
            <consortium name="The Broad Institute Genome Sequencing Center for Infectious Disease"/>
            <person name="Wu L."/>
            <person name="Ma J."/>
        </authorList>
    </citation>
    <scope>NUCLEOTIDE SEQUENCE [LARGE SCALE GENOMIC DNA]</scope>
    <source>
        <strain evidence="5">CCUG 30340</strain>
    </source>
</reference>
<keyword evidence="2" id="KW-1133">Transmembrane helix</keyword>
<dbReference type="Gene3D" id="3.40.50.880">
    <property type="match status" value="1"/>
</dbReference>
<dbReference type="RefSeq" id="WP_380018796.1">
    <property type="nucleotide sequence ID" value="NZ_JBHSHD010000002.1"/>
</dbReference>
<accession>A0ABV9QUC4</accession>
<evidence type="ECO:0000313" key="4">
    <source>
        <dbReference type="EMBL" id="MFC4819057.1"/>
    </source>
</evidence>
<evidence type="ECO:0000313" key="5">
    <source>
        <dbReference type="Proteomes" id="UP001595886"/>
    </source>
</evidence>
<dbReference type="Proteomes" id="UP001595886">
    <property type="component" value="Unassembled WGS sequence"/>
</dbReference>
<gene>
    <name evidence="4" type="ORF">ACFO6Q_01905</name>
</gene>
<dbReference type="EMBL" id="JBHSHD010000002">
    <property type="protein sequence ID" value="MFC4819057.1"/>
    <property type="molecule type" value="Genomic_DNA"/>
</dbReference>
<protein>
    <submittedName>
        <fullName evidence="4">GldG family protein</fullName>
    </submittedName>
</protein>
<feature type="domain" description="ABC-type uncharacterised transport system" evidence="3">
    <location>
        <begin position="146"/>
        <end position="381"/>
    </location>
</feature>
<evidence type="ECO:0000256" key="1">
    <source>
        <dbReference type="SAM" id="MobiDB-lite"/>
    </source>
</evidence>
<keyword evidence="2" id="KW-0812">Transmembrane</keyword>
<evidence type="ECO:0000256" key="2">
    <source>
        <dbReference type="SAM" id="Phobius"/>
    </source>
</evidence>
<name>A0ABV9QUC4_9GAMM</name>
<feature type="transmembrane region" description="Helical" evidence="2">
    <location>
        <begin position="420"/>
        <end position="444"/>
    </location>
</feature>
<keyword evidence="2" id="KW-0472">Membrane</keyword>